<accession>A0ABQ4C3Z7</accession>
<proteinExistence type="predicted"/>
<reference evidence="3 4" key="1">
    <citation type="submission" date="2021-01" db="EMBL/GenBank/DDBJ databases">
        <title>Whole genome shotgun sequence of Asanoa iriomotensis NBRC 100142.</title>
        <authorList>
            <person name="Komaki H."/>
            <person name="Tamura T."/>
        </authorList>
    </citation>
    <scope>NUCLEOTIDE SEQUENCE [LARGE SCALE GENOMIC DNA]</scope>
    <source>
        <strain evidence="3 4">NBRC 100142</strain>
    </source>
</reference>
<name>A0ABQ4C3Z7_9ACTN</name>
<organism evidence="3 4">
    <name type="scientific">Asanoa iriomotensis</name>
    <dbReference type="NCBI Taxonomy" id="234613"/>
    <lineage>
        <taxon>Bacteria</taxon>
        <taxon>Bacillati</taxon>
        <taxon>Actinomycetota</taxon>
        <taxon>Actinomycetes</taxon>
        <taxon>Micromonosporales</taxon>
        <taxon>Micromonosporaceae</taxon>
        <taxon>Asanoa</taxon>
    </lineage>
</organism>
<feature type="transmembrane region" description="Helical" evidence="2">
    <location>
        <begin position="75"/>
        <end position="97"/>
    </location>
</feature>
<dbReference type="RefSeq" id="WP_203703750.1">
    <property type="nucleotide sequence ID" value="NZ_BAAALU010000031.1"/>
</dbReference>
<evidence type="ECO:0000256" key="1">
    <source>
        <dbReference type="SAM" id="MobiDB-lite"/>
    </source>
</evidence>
<feature type="compositionally biased region" description="Pro residues" evidence="1">
    <location>
        <begin position="388"/>
        <end position="401"/>
    </location>
</feature>
<feature type="transmembrane region" description="Helical" evidence="2">
    <location>
        <begin position="22"/>
        <end position="47"/>
    </location>
</feature>
<dbReference type="EMBL" id="BONC01000024">
    <property type="protein sequence ID" value="GIF57516.1"/>
    <property type="molecule type" value="Genomic_DNA"/>
</dbReference>
<feature type="transmembrane region" description="Helical" evidence="2">
    <location>
        <begin position="170"/>
        <end position="195"/>
    </location>
</feature>
<keyword evidence="4" id="KW-1185">Reference proteome</keyword>
<dbReference type="Proteomes" id="UP000624325">
    <property type="component" value="Unassembled WGS sequence"/>
</dbReference>
<sequence length="408" mass="42497">MTMITADAPPAARPPRPTTVTVAFWLQLAAALLLFLMVGLTVAYAVYFDQLIDRAVELVPDVDPADVSSERTSNMVMAAVVGSVFLVGSLAFAATAWPLRRGSNAARIVTFIVSGLHFVACLLPCVGSMVIFPFFLTGPDIGYVDPEAMPYEEARFFEVLYEQTTSTEEAFFAGLSLGGLLEMILVIAIVILIVVPPAHRFFAPRTPSPNWPVGSYPTLMPGQPYSAYAAPMPGQPFSVYPASVPGQPFGVYPASVPGQPFGAYPASVPGQPFGAYPATVPGQPFGAYPATVPGQPSAAAAVDPTSVPASGADPASMPGEQSVVDPTSVPVQPSEPHPASVPAQPSGADLAFVPGQPVFGYPMPGQPFPGYPQPMPYVICPDPSAHVSPPPPATPEQPPPAGEGKLDA</sequence>
<keyword evidence="2" id="KW-1133">Transmembrane helix</keyword>
<keyword evidence="2" id="KW-0472">Membrane</keyword>
<evidence type="ECO:0000313" key="4">
    <source>
        <dbReference type="Proteomes" id="UP000624325"/>
    </source>
</evidence>
<evidence type="ECO:0000313" key="3">
    <source>
        <dbReference type="EMBL" id="GIF57516.1"/>
    </source>
</evidence>
<evidence type="ECO:0000256" key="2">
    <source>
        <dbReference type="SAM" id="Phobius"/>
    </source>
</evidence>
<keyword evidence="2" id="KW-0812">Transmembrane</keyword>
<feature type="region of interest" description="Disordered" evidence="1">
    <location>
        <begin position="295"/>
        <end position="349"/>
    </location>
</feature>
<protein>
    <submittedName>
        <fullName evidence="3">Uncharacterized protein</fullName>
    </submittedName>
</protein>
<feature type="region of interest" description="Disordered" evidence="1">
    <location>
        <begin position="380"/>
        <end position="408"/>
    </location>
</feature>
<feature type="transmembrane region" description="Helical" evidence="2">
    <location>
        <begin position="109"/>
        <end position="136"/>
    </location>
</feature>
<comment type="caution">
    <text evidence="3">The sequence shown here is derived from an EMBL/GenBank/DDBJ whole genome shotgun (WGS) entry which is preliminary data.</text>
</comment>
<gene>
    <name evidence="3" type="ORF">Air01nite_36110</name>
</gene>